<feature type="transmembrane region" description="Helical" evidence="1">
    <location>
        <begin position="121"/>
        <end position="139"/>
    </location>
</feature>
<dbReference type="InterPro" id="IPR058336">
    <property type="entry name" value="VP3-like_halobact-type"/>
</dbReference>
<dbReference type="Pfam" id="PF26064">
    <property type="entry name" value="DUF8023"/>
    <property type="match status" value="1"/>
</dbReference>
<name>A0A8T4GCJ9_9EURY</name>
<dbReference type="AlphaFoldDB" id="A0A8T4GCJ9"/>
<reference evidence="2" key="1">
    <citation type="submission" date="2021-03" db="EMBL/GenBank/DDBJ databases">
        <title>Genomic Encyclopedia of Type Strains, Phase IV (KMG-IV): sequencing the most valuable type-strain genomes for metagenomic binning, comparative biology and taxonomic classification.</title>
        <authorList>
            <person name="Goeker M."/>
        </authorList>
    </citation>
    <scope>NUCLEOTIDE SEQUENCE</scope>
    <source>
        <strain evidence="2">DSM 23564</strain>
    </source>
</reference>
<evidence type="ECO:0000313" key="3">
    <source>
        <dbReference type="Proteomes" id="UP000823588"/>
    </source>
</evidence>
<keyword evidence="1" id="KW-1133">Transmembrane helix</keyword>
<feature type="transmembrane region" description="Helical" evidence="1">
    <location>
        <begin position="93"/>
        <end position="109"/>
    </location>
</feature>
<gene>
    <name evidence="2" type="ORF">J2751_000830</name>
</gene>
<comment type="caution">
    <text evidence="2">The sequence shown here is derived from an EMBL/GenBank/DDBJ whole genome shotgun (WGS) entry which is preliminary data.</text>
</comment>
<accession>A0A8T4GCJ9</accession>
<dbReference type="EMBL" id="JAGGKQ010000004">
    <property type="protein sequence ID" value="MBP1921833.1"/>
    <property type="molecule type" value="Genomic_DNA"/>
</dbReference>
<feature type="transmembrane region" description="Helical" evidence="1">
    <location>
        <begin position="23"/>
        <end position="43"/>
    </location>
</feature>
<evidence type="ECO:0000256" key="1">
    <source>
        <dbReference type="SAM" id="Phobius"/>
    </source>
</evidence>
<protein>
    <submittedName>
        <fullName evidence="2">Uncharacterized protein</fullName>
    </submittedName>
</protein>
<feature type="transmembrane region" description="Helical" evidence="1">
    <location>
        <begin position="55"/>
        <end position="78"/>
    </location>
</feature>
<sequence length="141" mass="15262">MATSYTSGLTNLSGKQNMLLDTLALAIVPFFGSFIFGVFTFEVNIFGGYDFASPIWTVAGAEISAALLIVLGGVAWILATNAIDGNDYQPEELAIVAIAFLAPLMYVFIPAFETLVNYHDLSRVFFTLLLSVATVWISYTA</sequence>
<dbReference type="Proteomes" id="UP000823588">
    <property type="component" value="Unassembled WGS sequence"/>
</dbReference>
<keyword evidence="1" id="KW-0472">Membrane</keyword>
<organism evidence="2 3">
    <name type="scientific">Halorubrum alkaliphilum</name>
    <dbReference type="NCBI Taxonomy" id="261290"/>
    <lineage>
        <taxon>Archaea</taxon>
        <taxon>Methanobacteriati</taxon>
        <taxon>Methanobacteriota</taxon>
        <taxon>Stenosarchaea group</taxon>
        <taxon>Halobacteria</taxon>
        <taxon>Halobacteriales</taxon>
        <taxon>Haloferacaceae</taxon>
        <taxon>Halorubrum</taxon>
    </lineage>
</organism>
<dbReference type="RefSeq" id="WP_209483427.1">
    <property type="nucleotide sequence ID" value="NZ_JAGGKQ010000004.1"/>
</dbReference>
<evidence type="ECO:0000313" key="2">
    <source>
        <dbReference type="EMBL" id="MBP1921833.1"/>
    </source>
</evidence>
<proteinExistence type="predicted"/>
<dbReference type="OrthoDB" id="330492at2157"/>
<keyword evidence="1" id="KW-0812">Transmembrane</keyword>
<keyword evidence="3" id="KW-1185">Reference proteome</keyword>